<sequence length="99" mass="10726">MARGGARPGAGRKKKAQTTEEWAGPRIADDSTLKPLDFWLAILRDPDAPYEMRAMAADKAGPYIHAKPAPRRDDQGDFGDMTSAGDDWSGVVPSAPMRN</sequence>
<dbReference type="EMBL" id="BARJ01000002">
    <property type="protein sequence ID" value="GEM16032.1"/>
    <property type="molecule type" value="Genomic_DNA"/>
</dbReference>
<dbReference type="Proteomes" id="UP000484858">
    <property type="component" value="Unassembled WGS sequence"/>
</dbReference>
<accession>A0A829WYP2</accession>
<gene>
    <name evidence="2" type="ORF">NBRC3293_0529</name>
</gene>
<dbReference type="RefSeq" id="WP_172492022.1">
    <property type="nucleotide sequence ID" value="NZ_BARJ01000002.1"/>
</dbReference>
<proteinExistence type="predicted"/>
<dbReference type="AlphaFoldDB" id="A0A829WYP2"/>
<evidence type="ECO:0000313" key="3">
    <source>
        <dbReference type="Proteomes" id="UP000484858"/>
    </source>
</evidence>
<reference evidence="2 3" key="1">
    <citation type="submission" date="2013-04" db="EMBL/GenBank/DDBJ databases">
        <title>Gluconobacter oxydans NBRC 3293 whole genome sequence.</title>
        <authorList>
            <person name="Matsutani M."/>
            <person name="Yakushi T."/>
            <person name="Matsushita K."/>
        </authorList>
    </citation>
    <scope>NUCLEOTIDE SEQUENCE [LARGE SCALE GENOMIC DNA]</scope>
    <source>
        <strain evidence="2 3">NBRC 3293</strain>
    </source>
</reference>
<feature type="region of interest" description="Disordered" evidence="1">
    <location>
        <begin position="1"/>
        <end position="28"/>
    </location>
</feature>
<comment type="caution">
    <text evidence="2">The sequence shown here is derived from an EMBL/GenBank/DDBJ whole genome shotgun (WGS) entry which is preliminary data.</text>
</comment>
<evidence type="ECO:0000256" key="1">
    <source>
        <dbReference type="SAM" id="MobiDB-lite"/>
    </source>
</evidence>
<feature type="region of interest" description="Disordered" evidence="1">
    <location>
        <begin position="64"/>
        <end position="99"/>
    </location>
</feature>
<evidence type="ECO:0000313" key="2">
    <source>
        <dbReference type="EMBL" id="GEM16032.1"/>
    </source>
</evidence>
<protein>
    <submittedName>
        <fullName evidence="2">Uncharacterized protein</fullName>
    </submittedName>
</protein>
<organism evidence="2 3">
    <name type="scientific">Gluconobacter oxydans NBRC 3293</name>
    <dbReference type="NCBI Taxonomy" id="1315969"/>
    <lineage>
        <taxon>Bacteria</taxon>
        <taxon>Pseudomonadati</taxon>
        <taxon>Pseudomonadota</taxon>
        <taxon>Alphaproteobacteria</taxon>
        <taxon>Acetobacterales</taxon>
        <taxon>Acetobacteraceae</taxon>
        <taxon>Gluconobacter</taxon>
    </lineage>
</organism>
<name>A0A829WYP2_GLUOY</name>